<sequence>MDHEKTGRYIAASRKKKMMTQKDLADRLGVTNKAVSKWETGQGMPDISVLLELARVLDVPVEAILEGGPAETETVQPALQEYTTASGVMEHPEKKERSRYVLEGVGGILLVLGILCLGVQIWYILNRDGYQIEYMARWMFFAVNGAALLFLMAGGLCMKKLRPFFLKPAVVLGAVLLFAGNGAAGLLTDDGQREILSFSLGFPSDCMVLKIQEDNGSARLYRQAAGPFVRQAETFPFTVAGEVKTQWLEKDVCAVTYESEEDGGVHQYVATYGDRSDGTAYYYVSNAIAGTWVGEGGYMLDVRNGQMELETPRGVEIYEYDAYMQYGTLSLVFPKNGPEWTLVLNADCILEGGENTVEDGGTLTLCRVSMKKTTPVVLERIMDGDI</sequence>
<keyword evidence="2" id="KW-0812">Transmembrane</keyword>
<dbReference type="SMART" id="SM00530">
    <property type="entry name" value="HTH_XRE"/>
    <property type="match status" value="1"/>
</dbReference>
<gene>
    <name evidence="4" type="ORF">INF30_06030</name>
</gene>
<dbReference type="Gene3D" id="1.10.260.40">
    <property type="entry name" value="lambda repressor-like DNA-binding domains"/>
    <property type="match status" value="1"/>
</dbReference>
<proteinExistence type="predicted"/>
<feature type="transmembrane region" description="Helical" evidence="2">
    <location>
        <begin position="137"/>
        <end position="157"/>
    </location>
</feature>
<evidence type="ECO:0000313" key="5">
    <source>
        <dbReference type="Proteomes" id="UP000758652"/>
    </source>
</evidence>
<organism evidence="4 5">
    <name type="scientific">Claveliimonas monacensis</name>
    <dbReference type="NCBI Taxonomy" id="2779351"/>
    <lineage>
        <taxon>Bacteria</taxon>
        <taxon>Bacillati</taxon>
        <taxon>Bacillota</taxon>
        <taxon>Clostridia</taxon>
        <taxon>Lachnospirales</taxon>
        <taxon>Lachnospiraceae</taxon>
        <taxon>Claveliimonas</taxon>
    </lineage>
</organism>
<keyword evidence="5" id="KW-1185">Reference proteome</keyword>
<comment type="caution">
    <text evidence="4">The sequence shown here is derived from an EMBL/GenBank/DDBJ whole genome shotgun (WGS) entry which is preliminary data.</text>
</comment>
<dbReference type="InterPro" id="IPR010982">
    <property type="entry name" value="Lambda_DNA-bd_dom_sf"/>
</dbReference>
<evidence type="ECO:0000259" key="3">
    <source>
        <dbReference type="PROSITE" id="PS50943"/>
    </source>
</evidence>
<dbReference type="Pfam" id="PF01381">
    <property type="entry name" value="HTH_3"/>
    <property type="match status" value="1"/>
</dbReference>
<dbReference type="PANTHER" id="PTHR46558">
    <property type="entry name" value="TRACRIPTIONAL REGULATORY PROTEIN-RELATED-RELATED"/>
    <property type="match status" value="1"/>
</dbReference>
<evidence type="ECO:0000313" key="4">
    <source>
        <dbReference type="EMBL" id="MBE5062818.1"/>
    </source>
</evidence>
<dbReference type="PROSITE" id="PS50943">
    <property type="entry name" value="HTH_CROC1"/>
    <property type="match status" value="1"/>
</dbReference>
<dbReference type="RefSeq" id="WP_226394560.1">
    <property type="nucleotide sequence ID" value="NZ_JADCKL010000003.1"/>
</dbReference>
<dbReference type="InterPro" id="IPR001387">
    <property type="entry name" value="Cro/C1-type_HTH"/>
</dbReference>
<dbReference type="PANTHER" id="PTHR46558:SF4">
    <property type="entry name" value="DNA-BIDING PHAGE PROTEIN"/>
    <property type="match status" value="1"/>
</dbReference>
<evidence type="ECO:0000256" key="2">
    <source>
        <dbReference type="SAM" id="Phobius"/>
    </source>
</evidence>
<dbReference type="CDD" id="cd00093">
    <property type="entry name" value="HTH_XRE"/>
    <property type="match status" value="1"/>
</dbReference>
<feature type="domain" description="HTH cro/C1-type" evidence="3">
    <location>
        <begin position="10"/>
        <end position="64"/>
    </location>
</feature>
<dbReference type="SUPFAM" id="SSF47413">
    <property type="entry name" value="lambda repressor-like DNA-binding domains"/>
    <property type="match status" value="1"/>
</dbReference>
<protein>
    <submittedName>
        <fullName evidence="4">Helix-turn-helix transcriptional regulator</fullName>
    </submittedName>
</protein>
<name>A0ABR9RIM4_9FIRM</name>
<accession>A0ABR9RIM4</accession>
<dbReference type="Proteomes" id="UP000758652">
    <property type="component" value="Unassembled WGS sequence"/>
</dbReference>
<feature type="transmembrane region" description="Helical" evidence="2">
    <location>
        <begin position="169"/>
        <end position="187"/>
    </location>
</feature>
<dbReference type="EMBL" id="JADCKL010000003">
    <property type="protein sequence ID" value="MBE5062818.1"/>
    <property type="molecule type" value="Genomic_DNA"/>
</dbReference>
<keyword evidence="2" id="KW-1133">Transmembrane helix</keyword>
<reference evidence="4 5" key="1">
    <citation type="submission" date="2020-10" db="EMBL/GenBank/DDBJ databases">
        <title>ChiBAC.</title>
        <authorList>
            <person name="Zenner C."/>
            <person name="Hitch T.C.A."/>
            <person name="Clavel T."/>
        </authorList>
    </citation>
    <scope>NUCLEOTIDE SEQUENCE [LARGE SCALE GENOMIC DNA]</scope>
    <source>
        <strain evidence="4 5">DSM 108991</strain>
    </source>
</reference>
<evidence type="ECO:0000256" key="1">
    <source>
        <dbReference type="ARBA" id="ARBA00023125"/>
    </source>
</evidence>
<keyword evidence="1" id="KW-0238">DNA-binding</keyword>
<feature type="transmembrane region" description="Helical" evidence="2">
    <location>
        <begin position="100"/>
        <end position="125"/>
    </location>
</feature>
<keyword evidence="2" id="KW-0472">Membrane</keyword>